<dbReference type="PROSITE" id="PS50850">
    <property type="entry name" value="MFS"/>
    <property type="match status" value="1"/>
</dbReference>
<feature type="transmembrane region" description="Helical" evidence="7">
    <location>
        <begin position="104"/>
        <end position="126"/>
    </location>
</feature>
<feature type="transmembrane region" description="Helical" evidence="7">
    <location>
        <begin position="316"/>
        <end position="338"/>
    </location>
</feature>
<comment type="subcellular location">
    <subcellularLocation>
        <location evidence="1">Cell membrane</location>
        <topology evidence="1">Multi-pass membrane protein</topology>
    </subcellularLocation>
</comment>
<protein>
    <submittedName>
        <fullName evidence="9">Membrane protein</fullName>
    </submittedName>
</protein>
<organism evidence="9 10">
    <name type="scientific">Terrisporobacter othiniensis</name>
    <dbReference type="NCBI Taxonomy" id="1577792"/>
    <lineage>
        <taxon>Bacteria</taxon>
        <taxon>Bacillati</taxon>
        <taxon>Bacillota</taxon>
        <taxon>Clostridia</taxon>
        <taxon>Peptostreptococcales</taxon>
        <taxon>Peptostreptococcaceae</taxon>
        <taxon>Terrisporobacter</taxon>
    </lineage>
</organism>
<feature type="domain" description="Major facilitator superfamily (MFS) profile" evidence="8">
    <location>
        <begin position="6"/>
        <end position="412"/>
    </location>
</feature>
<dbReference type="SUPFAM" id="SSF103473">
    <property type="entry name" value="MFS general substrate transporter"/>
    <property type="match status" value="1"/>
</dbReference>
<feature type="transmembrane region" description="Helical" evidence="7">
    <location>
        <begin position="78"/>
        <end position="98"/>
    </location>
</feature>
<dbReference type="RefSeq" id="WP_039680224.1">
    <property type="nucleotide sequence ID" value="NZ_JWHR01000109.1"/>
</dbReference>
<keyword evidence="10" id="KW-1185">Reference proteome</keyword>
<feature type="transmembrane region" description="Helical" evidence="7">
    <location>
        <begin position="223"/>
        <end position="244"/>
    </location>
</feature>
<name>A0A0B3VVC4_9FIRM</name>
<keyword evidence="4 7" id="KW-0812">Transmembrane</keyword>
<dbReference type="CDD" id="cd06174">
    <property type="entry name" value="MFS"/>
    <property type="match status" value="1"/>
</dbReference>
<keyword evidence="5 7" id="KW-1133">Transmembrane helix</keyword>
<dbReference type="PANTHER" id="PTHR43124">
    <property type="entry name" value="PURINE EFFLUX PUMP PBUE"/>
    <property type="match status" value="1"/>
</dbReference>
<feature type="transmembrane region" description="Helical" evidence="7">
    <location>
        <begin position="147"/>
        <end position="165"/>
    </location>
</feature>
<dbReference type="OrthoDB" id="9773404at2"/>
<evidence type="ECO:0000256" key="4">
    <source>
        <dbReference type="ARBA" id="ARBA00022692"/>
    </source>
</evidence>
<accession>A0A0B3VVC4</accession>
<feature type="transmembrane region" description="Helical" evidence="7">
    <location>
        <begin position="350"/>
        <end position="373"/>
    </location>
</feature>
<feature type="transmembrane region" description="Helical" evidence="7">
    <location>
        <begin position="385"/>
        <end position="408"/>
    </location>
</feature>
<evidence type="ECO:0000256" key="5">
    <source>
        <dbReference type="ARBA" id="ARBA00022989"/>
    </source>
</evidence>
<dbReference type="InterPro" id="IPR020846">
    <property type="entry name" value="MFS_dom"/>
</dbReference>
<feature type="transmembrane region" description="Helical" evidence="7">
    <location>
        <begin position="171"/>
        <end position="193"/>
    </location>
</feature>
<feature type="transmembrane region" description="Helical" evidence="7">
    <location>
        <begin position="49"/>
        <end position="71"/>
    </location>
</feature>
<dbReference type="InterPro" id="IPR036259">
    <property type="entry name" value="MFS_trans_sf"/>
</dbReference>
<keyword evidence="3" id="KW-1003">Cell membrane</keyword>
<evidence type="ECO:0000256" key="7">
    <source>
        <dbReference type="SAM" id="Phobius"/>
    </source>
</evidence>
<evidence type="ECO:0000313" key="10">
    <source>
        <dbReference type="Proteomes" id="UP000031189"/>
    </source>
</evidence>
<evidence type="ECO:0000256" key="3">
    <source>
        <dbReference type="ARBA" id="ARBA00022475"/>
    </source>
</evidence>
<comment type="caution">
    <text evidence="9">The sequence shown here is derived from an EMBL/GenBank/DDBJ whole genome shotgun (WGS) entry which is preliminary data.</text>
</comment>
<keyword evidence="6 7" id="KW-0472">Membrane</keyword>
<evidence type="ECO:0000259" key="8">
    <source>
        <dbReference type="PROSITE" id="PS50850"/>
    </source>
</evidence>
<dbReference type="GO" id="GO:0005886">
    <property type="term" value="C:plasma membrane"/>
    <property type="evidence" value="ECO:0007669"/>
    <property type="project" value="UniProtKB-SubCell"/>
</dbReference>
<evidence type="ECO:0000256" key="6">
    <source>
        <dbReference type="ARBA" id="ARBA00023136"/>
    </source>
</evidence>
<dbReference type="EMBL" id="JWHR01000109">
    <property type="protein sequence ID" value="KHS56773.1"/>
    <property type="molecule type" value="Genomic_DNA"/>
</dbReference>
<proteinExistence type="predicted"/>
<dbReference type="Pfam" id="PF07690">
    <property type="entry name" value="MFS_1"/>
    <property type="match status" value="1"/>
</dbReference>
<keyword evidence="2" id="KW-0813">Transport</keyword>
<gene>
    <name evidence="9" type="ORF">QX51_12410</name>
</gene>
<feature type="transmembrane region" description="Helical" evidence="7">
    <location>
        <begin position="290"/>
        <end position="310"/>
    </location>
</feature>
<evidence type="ECO:0000256" key="1">
    <source>
        <dbReference type="ARBA" id="ARBA00004651"/>
    </source>
</evidence>
<dbReference type="AlphaFoldDB" id="A0A0B3VVC4"/>
<dbReference type="Proteomes" id="UP000031189">
    <property type="component" value="Unassembled WGS sequence"/>
</dbReference>
<dbReference type="InterPro" id="IPR011701">
    <property type="entry name" value="MFS"/>
</dbReference>
<evidence type="ECO:0000256" key="2">
    <source>
        <dbReference type="ARBA" id="ARBA00022448"/>
    </source>
</evidence>
<dbReference type="Gene3D" id="1.20.1250.20">
    <property type="entry name" value="MFS general substrate transporter like domains"/>
    <property type="match status" value="2"/>
</dbReference>
<feature type="transmembrane region" description="Helical" evidence="7">
    <location>
        <begin position="12"/>
        <end position="29"/>
    </location>
</feature>
<sequence length="422" mass="45988">MNSKKENIKKWITFIILTLGAGTIYKLCFLKDAFYGPMQEYLGLTHTQLGNAMSISGAVTTVGFILAVWLSDRVSKRILLPAGLIGCGLLGLWLATLPGYNEVLIIWALFALTNDMVFWPVLLKCVKSLGSKEEQGRMFGYFEASRGLVDTIVAFSALGIFAYFGSGKLGFVNSILFYSITVIVVGVLAFFFIEDDKKTESVDGKETKKVKVSPIVALKTKEIWLAAFTTFFVYAVFCGITYFIPFLENIYALPVALVGAYGVINQYGLKMVGGPIGGYLADKKFHSPAKYLRAAFIACIVVLIIMVIAPHSSLNVYLGMAMTLTFGAIVFSMKATYFAPMGEINISDDITGAAMSIGSFIGYAPGMFAYSLYGSVLDNNPGLAGYRMVFMMMIGFALLGVVVSTLLINAIKKNNKLEEKVA</sequence>
<feature type="transmembrane region" description="Helical" evidence="7">
    <location>
        <begin position="250"/>
        <end position="269"/>
    </location>
</feature>
<dbReference type="InterPro" id="IPR050189">
    <property type="entry name" value="MFS_Efflux_Transporters"/>
</dbReference>
<dbReference type="GO" id="GO:0022857">
    <property type="term" value="F:transmembrane transporter activity"/>
    <property type="evidence" value="ECO:0007669"/>
    <property type="project" value="InterPro"/>
</dbReference>
<dbReference type="STRING" id="1577792.QX51_12410"/>
<reference evidence="9 10" key="1">
    <citation type="submission" date="2014-12" db="EMBL/GenBank/DDBJ databases">
        <title>Draft genome sequence of Terrisporobacter sp. 08-306576, isolated from the blood culture of a bacteremia patient.</title>
        <authorList>
            <person name="Lund L.C."/>
            <person name="Sydenham T.V."/>
            <person name="Hogh S.V."/>
            <person name="Skov M.N."/>
            <person name="Kemp M."/>
            <person name="Justesen U.S."/>
        </authorList>
    </citation>
    <scope>NUCLEOTIDE SEQUENCE [LARGE SCALE GENOMIC DNA]</scope>
    <source>
        <strain evidence="9 10">08-306576</strain>
    </source>
</reference>
<evidence type="ECO:0000313" key="9">
    <source>
        <dbReference type="EMBL" id="KHS56773.1"/>
    </source>
</evidence>
<dbReference type="PANTHER" id="PTHR43124:SF3">
    <property type="entry name" value="CHLORAMPHENICOL EFFLUX PUMP RV0191"/>
    <property type="match status" value="1"/>
</dbReference>